<dbReference type="Gene3D" id="3.30.420.40">
    <property type="match status" value="1"/>
</dbReference>
<dbReference type="SUPFAM" id="SSF53067">
    <property type="entry name" value="Actin-like ATPase domain"/>
    <property type="match status" value="1"/>
</dbReference>
<dbReference type="InterPro" id="IPR043129">
    <property type="entry name" value="ATPase_NBD"/>
</dbReference>
<dbReference type="EMBL" id="JAPDFW010000065">
    <property type="protein sequence ID" value="KAJ5075303.1"/>
    <property type="molecule type" value="Genomic_DNA"/>
</dbReference>
<name>A0A9Q0LM20_ANAIG</name>
<dbReference type="Pfam" id="PF02685">
    <property type="entry name" value="Glucokinase"/>
    <property type="match status" value="1"/>
</dbReference>
<dbReference type="OMA" id="DEYSEVC"/>
<dbReference type="AlphaFoldDB" id="A0A9Q0LM20"/>
<reference evidence="3" key="1">
    <citation type="submission" date="2022-10" db="EMBL/GenBank/DDBJ databases">
        <title>Novel sulphate-reducing endosymbionts in the free-living metamonad Anaeramoeba.</title>
        <authorList>
            <person name="Jerlstrom-Hultqvist J."/>
            <person name="Cepicka I."/>
            <person name="Gallot-Lavallee L."/>
            <person name="Salas-Leiva D."/>
            <person name="Curtis B.A."/>
            <person name="Zahonova K."/>
            <person name="Pipaliya S."/>
            <person name="Dacks J."/>
            <person name="Roger A.J."/>
        </authorList>
    </citation>
    <scope>NUCLEOTIDE SEQUENCE</scope>
    <source>
        <strain evidence="3">BMAN</strain>
    </source>
</reference>
<dbReference type="CDD" id="cd24008">
    <property type="entry name" value="ASKHA_NBD_GLK"/>
    <property type="match status" value="1"/>
</dbReference>
<protein>
    <submittedName>
        <fullName evidence="3">Glucokinase</fullName>
    </submittedName>
</protein>
<evidence type="ECO:0000313" key="4">
    <source>
        <dbReference type="Proteomes" id="UP001149090"/>
    </source>
</evidence>
<dbReference type="OrthoDB" id="10257118at2759"/>
<dbReference type="Gene3D" id="3.40.367.20">
    <property type="match status" value="1"/>
</dbReference>
<dbReference type="InterPro" id="IPR003836">
    <property type="entry name" value="Glucokinase"/>
</dbReference>
<dbReference type="PANTHER" id="PTHR47450:SF1">
    <property type="entry name" value="GLUCOKINASE"/>
    <property type="match status" value="1"/>
</dbReference>
<gene>
    <name evidence="3" type="ORF">M0811_07273</name>
</gene>
<dbReference type="GO" id="GO:0005536">
    <property type="term" value="F:D-glucose binding"/>
    <property type="evidence" value="ECO:0007669"/>
    <property type="project" value="InterPro"/>
</dbReference>
<dbReference type="GO" id="GO:0005524">
    <property type="term" value="F:ATP binding"/>
    <property type="evidence" value="ECO:0007669"/>
    <property type="project" value="InterPro"/>
</dbReference>
<dbReference type="PANTHER" id="PTHR47450">
    <property type="entry name" value="GLUCOKINASE"/>
    <property type="match status" value="1"/>
</dbReference>
<proteinExistence type="predicted"/>
<keyword evidence="4" id="KW-1185">Reference proteome</keyword>
<evidence type="ECO:0000313" key="3">
    <source>
        <dbReference type="EMBL" id="KAJ5075303.1"/>
    </source>
</evidence>
<keyword evidence="2" id="KW-0418">Kinase</keyword>
<comment type="caution">
    <text evidence="3">The sequence shown here is derived from an EMBL/GenBank/DDBJ whole genome shotgun (WGS) entry which is preliminary data.</text>
</comment>
<sequence>MNLFSKEEIENTLLKLDEWKKQNKSIIIVADIGGTNTRICFTFLESKIGDFLIMPYKKINSSRKVVELFQQLSESIQNKFKIHAGVIATGGRVLENGTIGYVTNFPLPEENQKMILKELPSNLFPEKNSIFINDLEGCCFGLLFLNQNKHLNQFYQPLWKGKEIILEDNSEIVFNKSNILVLGMGTGFGVGLMLYSGYDSKYYVIPTEFGHSIINLKNIETDKNQFELINYISNQKYQGKHSIEYGDICSGPGLVMCYNYLVQKMGLKLEPIDAATISKKSMIDEPKDEYSEVCKQAQTIHYNFLFRLASNLCVSLQCKTIFLVLDNQVKNDKFVTSKIQEFHHNFLDHPKNNWLIDVNCFRQISADENLNITFMGCLHFSQQFFSKQN</sequence>
<dbReference type="Proteomes" id="UP001149090">
    <property type="component" value="Unassembled WGS sequence"/>
</dbReference>
<keyword evidence="1" id="KW-0808">Transferase</keyword>
<accession>A0A9Q0LM20</accession>
<dbReference type="GO" id="GO:0006096">
    <property type="term" value="P:glycolytic process"/>
    <property type="evidence" value="ECO:0007669"/>
    <property type="project" value="InterPro"/>
</dbReference>
<organism evidence="3 4">
    <name type="scientific">Anaeramoeba ignava</name>
    <name type="common">Anaerobic marine amoeba</name>
    <dbReference type="NCBI Taxonomy" id="1746090"/>
    <lineage>
        <taxon>Eukaryota</taxon>
        <taxon>Metamonada</taxon>
        <taxon>Anaeramoebidae</taxon>
        <taxon>Anaeramoeba</taxon>
    </lineage>
</organism>
<evidence type="ECO:0000256" key="1">
    <source>
        <dbReference type="ARBA" id="ARBA00022679"/>
    </source>
</evidence>
<evidence type="ECO:0000256" key="2">
    <source>
        <dbReference type="ARBA" id="ARBA00022777"/>
    </source>
</evidence>
<dbReference type="GO" id="GO:0004340">
    <property type="term" value="F:glucokinase activity"/>
    <property type="evidence" value="ECO:0007669"/>
    <property type="project" value="InterPro"/>
</dbReference>